<evidence type="ECO:0000256" key="11">
    <source>
        <dbReference type="PROSITE-ProRule" id="PRU01005"/>
    </source>
</evidence>
<dbReference type="PROSITE" id="PS51670">
    <property type="entry name" value="SHKT"/>
    <property type="match status" value="3"/>
</dbReference>
<dbReference type="SMART" id="SM00254">
    <property type="entry name" value="ShKT"/>
    <property type="match status" value="3"/>
</dbReference>
<dbReference type="AlphaFoldDB" id="A0A6A4X320"/>
<keyword evidence="8" id="KW-0865">Zymogen</keyword>
<dbReference type="InterPro" id="IPR001506">
    <property type="entry name" value="Peptidase_M12A"/>
</dbReference>
<dbReference type="InterPro" id="IPR024079">
    <property type="entry name" value="MetalloPept_cat_dom_sf"/>
</dbReference>
<evidence type="ECO:0000256" key="2">
    <source>
        <dbReference type="ARBA" id="ARBA00022670"/>
    </source>
</evidence>
<evidence type="ECO:0000256" key="7">
    <source>
        <dbReference type="ARBA" id="ARBA00023049"/>
    </source>
</evidence>
<keyword evidence="10" id="KW-0325">Glycoprotein</keyword>
<evidence type="ECO:0000313" key="17">
    <source>
        <dbReference type="Proteomes" id="UP000440578"/>
    </source>
</evidence>
<keyword evidence="2 12" id="KW-0645">Protease</keyword>
<evidence type="ECO:0000256" key="9">
    <source>
        <dbReference type="ARBA" id="ARBA00023157"/>
    </source>
</evidence>
<dbReference type="CDD" id="cd04280">
    <property type="entry name" value="ZnMc_astacin_like"/>
    <property type="match status" value="1"/>
</dbReference>
<protein>
    <recommendedName>
        <fullName evidence="13">Metalloendopeptidase</fullName>
        <ecNumber evidence="13">3.4.24.-</ecNumber>
    </recommendedName>
</protein>
<dbReference type="InterPro" id="IPR034035">
    <property type="entry name" value="Astacin-like_dom"/>
</dbReference>
<feature type="disulfide bond" evidence="11">
    <location>
        <begin position="312"/>
        <end position="346"/>
    </location>
</feature>
<evidence type="ECO:0000256" key="6">
    <source>
        <dbReference type="ARBA" id="ARBA00022833"/>
    </source>
</evidence>
<gene>
    <name evidence="16" type="primary">nas-15_2</name>
    <name evidence="16" type="ORF">FJT64_019541</name>
</gene>
<keyword evidence="9 11" id="KW-1015">Disulfide bond</keyword>
<dbReference type="PANTHER" id="PTHR10127:SF780">
    <property type="entry name" value="METALLOENDOPEPTIDASE"/>
    <property type="match status" value="1"/>
</dbReference>
<evidence type="ECO:0000256" key="10">
    <source>
        <dbReference type="ARBA" id="ARBA00023180"/>
    </source>
</evidence>
<feature type="domain" description="ShKT" evidence="14">
    <location>
        <begin position="312"/>
        <end position="346"/>
    </location>
</feature>
<dbReference type="PROSITE" id="PS51864">
    <property type="entry name" value="ASTACIN"/>
    <property type="match status" value="1"/>
</dbReference>
<dbReference type="GO" id="GO:0004222">
    <property type="term" value="F:metalloendopeptidase activity"/>
    <property type="evidence" value="ECO:0007669"/>
    <property type="project" value="UniProtKB-UniRule"/>
</dbReference>
<dbReference type="Pfam" id="PF01549">
    <property type="entry name" value="ShK"/>
    <property type="match status" value="3"/>
</dbReference>
<keyword evidence="4" id="KW-0732">Signal</keyword>
<organism evidence="16 17">
    <name type="scientific">Amphibalanus amphitrite</name>
    <name type="common">Striped barnacle</name>
    <name type="synonym">Balanus amphitrite</name>
    <dbReference type="NCBI Taxonomy" id="1232801"/>
    <lineage>
        <taxon>Eukaryota</taxon>
        <taxon>Metazoa</taxon>
        <taxon>Ecdysozoa</taxon>
        <taxon>Arthropoda</taxon>
        <taxon>Crustacea</taxon>
        <taxon>Multicrustacea</taxon>
        <taxon>Cirripedia</taxon>
        <taxon>Thoracica</taxon>
        <taxon>Thoracicalcarea</taxon>
        <taxon>Balanomorpha</taxon>
        <taxon>Balanoidea</taxon>
        <taxon>Balanidae</taxon>
        <taxon>Amphibalaninae</taxon>
        <taxon>Amphibalanus</taxon>
    </lineage>
</organism>
<evidence type="ECO:0000256" key="5">
    <source>
        <dbReference type="ARBA" id="ARBA00022801"/>
    </source>
</evidence>
<dbReference type="EMBL" id="VIIS01000412">
    <property type="protein sequence ID" value="KAF0309328.1"/>
    <property type="molecule type" value="Genomic_DNA"/>
</dbReference>
<dbReference type="InterPro" id="IPR003582">
    <property type="entry name" value="ShKT_dom"/>
</dbReference>
<keyword evidence="3 12" id="KW-0479">Metal-binding</keyword>
<evidence type="ECO:0000313" key="16">
    <source>
        <dbReference type="EMBL" id="KAF0309328.1"/>
    </source>
</evidence>
<dbReference type="Pfam" id="PF01400">
    <property type="entry name" value="Astacin"/>
    <property type="match status" value="1"/>
</dbReference>
<feature type="domain" description="ShKT" evidence="14">
    <location>
        <begin position="349"/>
        <end position="383"/>
    </location>
</feature>
<dbReference type="GO" id="GO:0006508">
    <property type="term" value="P:proteolysis"/>
    <property type="evidence" value="ECO:0007669"/>
    <property type="project" value="UniProtKB-KW"/>
</dbReference>
<dbReference type="PRINTS" id="PR00480">
    <property type="entry name" value="ASTACIN"/>
</dbReference>
<evidence type="ECO:0000256" key="12">
    <source>
        <dbReference type="PROSITE-ProRule" id="PRU01211"/>
    </source>
</evidence>
<accession>A0A6A4X320</accession>
<feature type="disulfide bond" evidence="11">
    <location>
        <begin position="349"/>
        <end position="383"/>
    </location>
</feature>
<feature type="domain" description="ShKT" evidence="14">
    <location>
        <begin position="391"/>
        <end position="425"/>
    </location>
</feature>
<comment type="cofactor">
    <cofactor evidence="12 13">
        <name>Zn(2+)</name>
        <dbReference type="ChEBI" id="CHEBI:29105"/>
    </cofactor>
    <text evidence="12 13">Binds 1 zinc ion per subunit.</text>
</comment>
<evidence type="ECO:0000256" key="1">
    <source>
        <dbReference type="ARBA" id="ARBA00002657"/>
    </source>
</evidence>
<feature type="binding site" evidence="12">
    <location>
        <position position="199"/>
    </location>
    <ligand>
        <name>Zn(2+)</name>
        <dbReference type="ChEBI" id="CHEBI:29105"/>
        <note>catalytic</note>
    </ligand>
</feature>
<feature type="binding site" evidence="12">
    <location>
        <position position="205"/>
    </location>
    <ligand>
        <name>Zn(2+)</name>
        <dbReference type="ChEBI" id="CHEBI:29105"/>
        <note>catalytic</note>
    </ligand>
</feature>
<keyword evidence="7 12" id="KW-0482">Metalloprotease</keyword>
<feature type="domain" description="Peptidase M12A" evidence="15">
    <location>
        <begin position="105"/>
        <end position="298"/>
    </location>
</feature>
<evidence type="ECO:0000256" key="4">
    <source>
        <dbReference type="ARBA" id="ARBA00022729"/>
    </source>
</evidence>
<sequence>MWAKRSPHSVMSSKPPVKRDASLISVTNDVTSIIDDVTDDEFGVPLTPDDFQAAVRLEADALLSAPDAGDPTQLAGLYEGDIAGVSEEGKDLGTTGGDSGGRVRNAVRNRHQLWPGGEIPYTIASTFSDQERAVIAAAAQQLSQRSCLRLVPRSGQRDYVHIKKGRGCSSDVGRFGGRQELSLGNGCVYRGVVAHELLHAAGFWHEQSRADRDNHVIIHRENIRAGMAYNFDKKPWSQTLDLGEPYDVGSVLHYGPTAFAADPSRPTITALVPSSRMGQRDGPSDLDIAKLNRLYGCDEVPTEAPVTGAPECRDTDGSCQFWAETGECQKNPNWMGINCALSCGTCGDCEDRSGSCAGWAADNQCTANWSYMSVFCRRACGLCGDGAVAGCGDTASQCSEWAKAGECAANPDYMAVHCRKACGVC</sequence>
<name>A0A6A4X320_AMPAM</name>
<dbReference type="OrthoDB" id="291007at2759"/>
<dbReference type="PANTHER" id="PTHR10127">
    <property type="entry name" value="DISCOIDIN, CUB, EGF, LAMININ , AND ZINC METALLOPROTEASE DOMAIN CONTAINING"/>
    <property type="match status" value="1"/>
</dbReference>
<evidence type="ECO:0000256" key="13">
    <source>
        <dbReference type="RuleBase" id="RU361183"/>
    </source>
</evidence>
<dbReference type="SMART" id="SM00235">
    <property type="entry name" value="ZnMc"/>
    <property type="match status" value="1"/>
</dbReference>
<dbReference type="Gene3D" id="3.40.390.10">
    <property type="entry name" value="Collagenase (Catalytic Domain)"/>
    <property type="match status" value="1"/>
</dbReference>
<feature type="active site" evidence="12">
    <location>
        <position position="196"/>
    </location>
</feature>
<evidence type="ECO:0000256" key="8">
    <source>
        <dbReference type="ARBA" id="ARBA00023145"/>
    </source>
</evidence>
<evidence type="ECO:0000256" key="3">
    <source>
        <dbReference type="ARBA" id="ARBA00022723"/>
    </source>
</evidence>
<evidence type="ECO:0000259" key="15">
    <source>
        <dbReference type="PROSITE" id="PS51864"/>
    </source>
</evidence>
<dbReference type="EC" id="3.4.24.-" evidence="13"/>
<dbReference type="Proteomes" id="UP000440578">
    <property type="component" value="Unassembled WGS sequence"/>
</dbReference>
<keyword evidence="5 12" id="KW-0378">Hydrolase</keyword>
<feature type="disulfide bond" evidence="11">
    <location>
        <begin position="391"/>
        <end position="425"/>
    </location>
</feature>
<dbReference type="InterPro" id="IPR006026">
    <property type="entry name" value="Peptidase_Metallo"/>
</dbReference>
<dbReference type="Gene3D" id="1.10.10.1940">
    <property type="match status" value="1"/>
</dbReference>
<keyword evidence="6 12" id="KW-0862">Zinc</keyword>
<reference evidence="16 17" key="1">
    <citation type="submission" date="2019-07" db="EMBL/GenBank/DDBJ databases">
        <title>Draft genome assembly of a fouling barnacle, Amphibalanus amphitrite (Darwin, 1854): The first reference genome for Thecostraca.</title>
        <authorList>
            <person name="Kim W."/>
        </authorList>
    </citation>
    <scope>NUCLEOTIDE SEQUENCE [LARGE SCALE GENOMIC DNA]</scope>
    <source>
        <strain evidence="16">SNU_AA5</strain>
        <tissue evidence="16">Soma without cirri and trophi</tissue>
    </source>
</reference>
<dbReference type="GO" id="GO:0008270">
    <property type="term" value="F:zinc ion binding"/>
    <property type="evidence" value="ECO:0007669"/>
    <property type="project" value="UniProtKB-UniRule"/>
</dbReference>
<dbReference type="SUPFAM" id="SSF55486">
    <property type="entry name" value="Metalloproteases ('zincins'), catalytic domain"/>
    <property type="match status" value="1"/>
</dbReference>
<feature type="binding site" evidence="12">
    <location>
        <position position="195"/>
    </location>
    <ligand>
        <name>Zn(2+)</name>
        <dbReference type="ChEBI" id="CHEBI:29105"/>
        <note>catalytic</note>
    </ligand>
</feature>
<comment type="caution">
    <text evidence="16">The sequence shown here is derived from an EMBL/GenBank/DDBJ whole genome shotgun (WGS) entry which is preliminary data.</text>
</comment>
<evidence type="ECO:0000259" key="14">
    <source>
        <dbReference type="PROSITE" id="PS51670"/>
    </source>
</evidence>
<comment type="caution">
    <text evidence="11">Lacks conserved residue(s) required for the propagation of feature annotation.</text>
</comment>
<comment type="function">
    <text evidence="1">Metalloprotease.</text>
</comment>
<dbReference type="FunFam" id="3.40.390.10:FF:000015">
    <property type="entry name" value="Meprin A subunit"/>
    <property type="match status" value="1"/>
</dbReference>
<proteinExistence type="predicted"/>
<keyword evidence="17" id="KW-1185">Reference proteome</keyword>